<comment type="similarity">
    <text evidence="3">Belongs to the protein kinase superfamily. CAMK Ser/Thr protein kinase family.</text>
</comment>
<dbReference type="InterPro" id="IPR003961">
    <property type="entry name" value="FN3_dom"/>
</dbReference>
<accession>A0A3Q3B7I5</accession>
<reference evidence="12" key="2">
    <citation type="submission" date="2025-09" db="UniProtKB">
        <authorList>
            <consortium name="Ensembl"/>
        </authorList>
    </citation>
    <scope>IDENTIFICATION</scope>
</reference>
<organism evidence="12 13">
    <name type="scientific">Kryptolebias marmoratus</name>
    <name type="common">Mangrove killifish</name>
    <name type="synonym">Rivulus marmoratus</name>
    <dbReference type="NCBI Taxonomy" id="37003"/>
    <lineage>
        <taxon>Eukaryota</taxon>
        <taxon>Metazoa</taxon>
        <taxon>Chordata</taxon>
        <taxon>Craniata</taxon>
        <taxon>Vertebrata</taxon>
        <taxon>Euteleostomi</taxon>
        <taxon>Actinopterygii</taxon>
        <taxon>Neopterygii</taxon>
        <taxon>Teleostei</taxon>
        <taxon>Neoteleostei</taxon>
        <taxon>Acanthomorphata</taxon>
        <taxon>Ovalentaria</taxon>
        <taxon>Atherinomorphae</taxon>
        <taxon>Cyprinodontiformes</taxon>
        <taxon>Rivulidae</taxon>
        <taxon>Kryptolebias</taxon>
    </lineage>
</organism>
<evidence type="ECO:0000259" key="11">
    <source>
        <dbReference type="PROSITE" id="PS50853"/>
    </source>
</evidence>
<dbReference type="AlphaFoldDB" id="A0A3Q3B7I5"/>
<dbReference type="Ensembl" id="ENSKMAT00000025297.1">
    <property type="protein sequence ID" value="ENSKMAP00000024981.1"/>
    <property type="gene ID" value="ENSKMAG00000018486.1"/>
</dbReference>
<keyword evidence="6" id="KW-0677">Repeat</keyword>
<evidence type="ECO:0000259" key="10">
    <source>
        <dbReference type="PROSITE" id="PS50835"/>
    </source>
</evidence>
<dbReference type="SMART" id="SM00409">
    <property type="entry name" value="IG"/>
    <property type="match status" value="5"/>
</dbReference>
<dbReference type="InterPro" id="IPR013783">
    <property type="entry name" value="Ig-like_fold"/>
</dbReference>
<dbReference type="SUPFAM" id="SSF49265">
    <property type="entry name" value="Fibronectin type III"/>
    <property type="match status" value="1"/>
</dbReference>
<keyword evidence="8" id="KW-0539">Nucleus</keyword>
<dbReference type="CDD" id="cd00063">
    <property type="entry name" value="FN3"/>
    <property type="match status" value="1"/>
</dbReference>
<feature type="domain" description="Ig-like" evidence="10">
    <location>
        <begin position="338"/>
        <end position="432"/>
    </location>
</feature>
<dbReference type="InterPro" id="IPR003599">
    <property type="entry name" value="Ig_sub"/>
</dbReference>
<dbReference type="PROSITE" id="PS50853">
    <property type="entry name" value="FN3"/>
    <property type="match status" value="1"/>
</dbReference>
<dbReference type="Gene3D" id="2.60.40.10">
    <property type="entry name" value="Immunoglobulins"/>
    <property type="match status" value="7"/>
</dbReference>
<feature type="domain" description="Ig-like" evidence="10">
    <location>
        <begin position="178"/>
        <end position="253"/>
    </location>
</feature>
<dbReference type="SUPFAM" id="SSF48726">
    <property type="entry name" value="Immunoglobulin"/>
    <property type="match status" value="6"/>
</dbReference>
<dbReference type="Proteomes" id="UP000264800">
    <property type="component" value="Unplaced"/>
</dbReference>
<dbReference type="STRING" id="37003.ENSKMAP00000024981"/>
<evidence type="ECO:0000256" key="3">
    <source>
        <dbReference type="ARBA" id="ARBA00006692"/>
    </source>
</evidence>
<dbReference type="SMART" id="SM00408">
    <property type="entry name" value="IGc2"/>
    <property type="match status" value="4"/>
</dbReference>
<dbReference type="Pfam" id="PF00041">
    <property type="entry name" value="fn3"/>
    <property type="match status" value="1"/>
</dbReference>
<dbReference type="FunFam" id="2.60.40.10:FF:001350">
    <property type="entry name" value="titin isoform X1"/>
    <property type="match status" value="1"/>
</dbReference>
<evidence type="ECO:0000313" key="13">
    <source>
        <dbReference type="Proteomes" id="UP000264800"/>
    </source>
</evidence>
<evidence type="ECO:0000256" key="7">
    <source>
        <dbReference type="ARBA" id="ARBA00023157"/>
    </source>
</evidence>
<evidence type="ECO:0000256" key="2">
    <source>
        <dbReference type="ARBA" id="ARBA00004496"/>
    </source>
</evidence>
<dbReference type="InterPro" id="IPR036116">
    <property type="entry name" value="FN3_sf"/>
</dbReference>
<dbReference type="GeneTree" id="ENSGT01110000267173"/>
<dbReference type="InterPro" id="IPR003598">
    <property type="entry name" value="Ig_sub2"/>
</dbReference>
<name>A0A3Q3B7I5_KRYMA</name>
<reference evidence="12" key="1">
    <citation type="submission" date="2025-08" db="UniProtKB">
        <authorList>
            <consortium name="Ensembl"/>
        </authorList>
    </citation>
    <scope>IDENTIFICATION</scope>
</reference>
<feature type="domain" description="Ig-like" evidence="10">
    <location>
        <begin position="27"/>
        <end position="121"/>
    </location>
</feature>
<keyword evidence="13" id="KW-1185">Reference proteome</keyword>
<dbReference type="FunFam" id="2.60.40.10:FF:000050">
    <property type="entry name" value="Titin isoform B"/>
    <property type="match status" value="2"/>
</dbReference>
<evidence type="ECO:0000256" key="8">
    <source>
        <dbReference type="ARBA" id="ARBA00023242"/>
    </source>
</evidence>
<evidence type="ECO:0000313" key="12">
    <source>
        <dbReference type="Ensembl" id="ENSKMAP00000024981.1"/>
    </source>
</evidence>
<evidence type="ECO:0000256" key="4">
    <source>
        <dbReference type="ARBA" id="ARBA00022490"/>
    </source>
</evidence>
<dbReference type="GO" id="GO:0005737">
    <property type="term" value="C:cytoplasm"/>
    <property type="evidence" value="ECO:0007669"/>
    <property type="project" value="UniProtKB-SubCell"/>
</dbReference>
<keyword evidence="4" id="KW-0963">Cytoplasm</keyword>
<evidence type="ECO:0000256" key="9">
    <source>
        <dbReference type="ARBA" id="ARBA00023319"/>
    </source>
</evidence>
<feature type="domain" description="Fibronectin type-III" evidence="11">
    <location>
        <begin position="542"/>
        <end position="592"/>
    </location>
</feature>
<dbReference type="FunFam" id="2.60.40.10:FF:001344">
    <property type="entry name" value="titin isoform X1"/>
    <property type="match status" value="1"/>
</dbReference>
<dbReference type="Pfam" id="PF07679">
    <property type="entry name" value="I-set"/>
    <property type="match status" value="4"/>
</dbReference>
<keyword evidence="9" id="KW-0393">Immunoglobulin domain</keyword>
<dbReference type="PANTHER" id="PTHR35971:SF5">
    <property type="entry name" value="OBSCURIN LIKE CYTOSKELETAL ADAPTOR 1"/>
    <property type="match status" value="1"/>
</dbReference>
<protein>
    <submittedName>
        <fullName evidence="12">Uncharacterized protein</fullName>
    </submittedName>
</protein>
<dbReference type="PROSITE" id="PS50835">
    <property type="entry name" value="IG_LIKE"/>
    <property type="match status" value="3"/>
</dbReference>
<proteinExistence type="inferred from homology"/>
<keyword evidence="7" id="KW-1015">Disulfide bond</keyword>
<sequence>MEALLEKHGKKSVSCVFAFVNNSKKLSHFLEIEMGFVDTLKDVSVPEKKQAKFECTITKEVSKVMWFRGVEIITPSPKYEIMDDRILTVRKAEKTNIGAYTCDCGSDKTTANLNIEARSITMMQPLKDVTVTAGETATFECELSYEGIAVEWFLGGEKMEASDRQLVVYQRVHLCSEPPVEFTKPLEDQTVEEEATAMLECEVSRENAEVRWFREGQEIRKTKKYDTIADGRKRALIIHDCSPDDAKMYTCDAKEFKTSCFLEFAKPLQDVEVREKESARFECEVSRESAKVRRENTQHFKTRKRRALIVKNCDLKDEGGYVAHIGSVKASADLCVIEKLRIITPIKDMVVKEGNEIVFNCETNTEGAKAKWLKNEETIFETSKYIMAQRDNVFSLRIKDAQKADEATYTVSLNNHRGEHAKCSASAKLIISEAPTDFTAQLKDQTITDGFRNGLEVIVPQPLTIRVPITGYPTPTAKWTFGEKELTAADERVSMVTKPTYTEMTISPSVRPDKGVYTLQLENDVSSISGDIEVNVIACPSAPKDFKVAEVTRRHVHLMWEPPEHDGGSPVTHYQIEKREVSRKTWAKVDLG</sequence>
<dbReference type="InterPro" id="IPR036179">
    <property type="entry name" value="Ig-like_dom_sf"/>
</dbReference>
<evidence type="ECO:0000256" key="5">
    <source>
        <dbReference type="ARBA" id="ARBA00022553"/>
    </source>
</evidence>
<dbReference type="InterPro" id="IPR052385">
    <property type="entry name" value="Obscurin/Obscurin-like_Reg"/>
</dbReference>
<dbReference type="PANTHER" id="PTHR35971">
    <property type="entry name" value="SI:DKEY-31G6.6"/>
    <property type="match status" value="1"/>
</dbReference>
<evidence type="ECO:0000256" key="1">
    <source>
        <dbReference type="ARBA" id="ARBA00004123"/>
    </source>
</evidence>
<keyword evidence="5" id="KW-0597">Phosphoprotein</keyword>
<dbReference type="InterPro" id="IPR007110">
    <property type="entry name" value="Ig-like_dom"/>
</dbReference>
<comment type="subcellular location">
    <subcellularLocation>
        <location evidence="2">Cytoplasm</location>
    </subcellularLocation>
    <subcellularLocation>
        <location evidence="1">Nucleus</location>
    </subcellularLocation>
</comment>
<dbReference type="GO" id="GO:0005634">
    <property type="term" value="C:nucleus"/>
    <property type="evidence" value="ECO:0007669"/>
    <property type="project" value="UniProtKB-SubCell"/>
</dbReference>
<evidence type="ECO:0000256" key="6">
    <source>
        <dbReference type="ARBA" id="ARBA00022737"/>
    </source>
</evidence>
<dbReference type="InterPro" id="IPR013098">
    <property type="entry name" value="Ig_I-set"/>
</dbReference>